<keyword evidence="1" id="KW-1133">Transmembrane helix</keyword>
<dbReference type="PROSITE" id="PS50887">
    <property type="entry name" value="GGDEF"/>
    <property type="match status" value="1"/>
</dbReference>
<reference evidence="3" key="1">
    <citation type="submission" date="2022-04" db="EMBL/GenBank/DDBJ databases">
        <title>Whole genome sequence of Sphaerotilus sp. FB-5.</title>
        <authorList>
            <person name="Takeda M."/>
            <person name="Narihara S."/>
            <person name="Akimoto M."/>
            <person name="Akimoto R."/>
            <person name="Nishiyashiki S."/>
            <person name="Murakami T."/>
        </authorList>
    </citation>
    <scope>NUCLEOTIDE SEQUENCE</scope>
    <source>
        <strain evidence="3">FB-5</strain>
    </source>
</reference>
<dbReference type="InterPro" id="IPR029787">
    <property type="entry name" value="Nucleotide_cyclase"/>
</dbReference>
<keyword evidence="1" id="KW-0472">Membrane</keyword>
<dbReference type="InterPro" id="IPR052155">
    <property type="entry name" value="Biofilm_reg_signaling"/>
</dbReference>
<evidence type="ECO:0000313" key="4">
    <source>
        <dbReference type="Proteomes" id="UP001057498"/>
    </source>
</evidence>
<dbReference type="SUPFAM" id="SSF55073">
    <property type="entry name" value="Nucleotide cyclase"/>
    <property type="match status" value="1"/>
</dbReference>
<evidence type="ECO:0000256" key="1">
    <source>
        <dbReference type="SAM" id="Phobius"/>
    </source>
</evidence>
<feature type="transmembrane region" description="Helical" evidence="1">
    <location>
        <begin position="207"/>
        <end position="228"/>
    </location>
</feature>
<dbReference type="Proteomes" id="UP001057498">
    <property type="component" value="Chromosome"/>
</dbReference>
<accession>A0ABM7YFK4</accession>
<dbReference type="CDD" id="cd01949">
    <property type="entry name" value="GGDEF"/>
    <property type="match status" value="1"/>
</dbReference>
<feature type="domain" description="GGDEF" evidence="2">
    <location>
        <begin position="283"/>
        <end position="416"/>
    </location>
</feature>
<dbReference type="InterPro" id="IPR043128">
    <property type="entry name" value="Rev_trsase/Diguanyl_cyclase"/>
</dbReference>
<sequence>MTIASAHDAPPAPRFRLMRHFALVSLAGVLAVVASLHWSWGELTASQLTSHEGRANADLTRIIVNTVLEHHGDLLDGTQQRSVAQLRNDPRLAHLSADIRRLVSGLPVLKVKLYDRFGWTLYSTDARQIGENRRENPGFQAALAGEVFNLQLHREHFESHEGVVSDRDLIASYIPIRRDGTDNSVSAVAEVYSDVTDLLQRQSRAQWQVLAVVLAVLTGLYAFLLWVVSRADRVIRDQASEQERHEAAMRHQAFHDMLTGLPNRAAFTAWLSRLVERTLHEGSGFALLFIDIDRFKAVNDRLGHEAGDQLLREAAARLRGVLRSEDLLFRIGGDEFTAILPVGIGHDELDGLAHRITAAMAKPFDLGSEAAMIGATVGIARCPQDGDAADVLLRRADAAMYQAKLAGRGQHAFFRTDAPLVQPD</sequence>
<dbReference type="InterPro" id="IPR000160">
    <property type="entry name" value="GGDEF_dom"/>
</dbReference>
<dbReference type="NCBIfam" id="TIGR00254">
    <property type="entry name" value="GGDEF"/>
    <property type="match status" value="1"/>
</dbReference>
<name>A0ABM7YFK4_9BURK</name>
<feature type="transmembrane region" description="Helical" evidence="1">
    <location>
        <begin position="21"/>
        <end position="40"/>
    </location>
</feature>
<organism evidence="3 4">
    <name type="scientific">Sphaerotilus microaerophilus</name>
    <dbReference type="NCBI Taxonomy" id="2914710"/>
    <lineage>
        <taxon>Bacteria</taxon>
        <taxon>Pseudomonadati</taxon>
        <taxon>Pseudomonadota</taxon>
        <taxon>Betaproteobacteria</taxon>
        <taxon>Burkholderiales</taxon>
        <taxon>Sphaerotilaceae</taxon>
        <taxon>Sphaerotilus</taxon>
    </lineage>
</organism>
<evidence type="ECO:0000313" key="3">
    <source>
        <dbReference type="EMBL" id="BDI03420.1"/>
    </source>
</evidence>
<dbReference type="EMBL" id="AP025730">
    <property type="protein sequence ID" value="BDI03420.1"/>
    <property type="molecule type" value="Genomic_DNA"/>
</dbReference>
<dbReference type="SMART" id="SM00267">
    <property type="entry name" value="GGDEF"/>
    <property type="match status" value="1"/>
</dbReference>
<protein>
    <recommendedName>
        <fullName evidence="2">GGDEF domain-containing protein</fullName>
    </recommendedName>
</protein>
<keyword evidence="4" id="KW-1185">Reference proteome</keyword>
<keyword evidence="1" id="KW-0812">Transmembrane</keyword>
<dbReference type="Pfam" id="PF00990">
    <property type="entry name" value="GGDEF"/>
    <property type="match status" value="1"/>
</dbReference>
<dbReference type="RefSeq" id="WP_251971709.1">
    <property type="nucleotide sequence ID" value="NZ_AP025730.1"/>
</dbReference>
<evidence type="ECO:0000259" key="2">
    <source>
        <dbReference type="PROSITE" id="PS50887"/>
    </source>
</evidence>
<dbReference type="PANTHER" id="PTHR44757:SF2">
    <property type="entry name" value="BIOFILM ARCHITECTURE MAINTENANCE PROTEIN MBAA"/>
    <property type="match status" value="1"/>
</dbReference>
<gene>
    <name evidence="3" type="ORF">CATMQ487_03900</name>
</gene>
<dbReference type="PANTHER" id="PTHR44757">
    <property type="entry name" value="DIGUANYLATE CYCLASE DGCP"/>
    <property type="match status" value="1"/>
</dbReference>
<proteinExistence type="predicted"/>
<dbReference type="Gene3D" id="3.30.70.270">
    <property type="match status" value="1"/>
</dbReference>